<proteinExistence type="predicted"/>
<dbReference type="Gene3D" id="3.40.250.10">
    <property type="entry name" value="Rhodanese-like domain"/>
    <property type="match status" value="2"/>
</dbReference>
<evidence type="ECO:0000313" key="3">
    <source>
        <dbReference type="Proteomes" id="UP000290378"/>
    </source>
</evidence>
<dbReference type="CDD" id="cd01448">
    <property type="entry name" value="TST_Repeat_1"/>
    <property type="match status" value="1"/>
</dbReference>
<dbReference type="Pfam" id="PF00581">
    <property type="entry name" value="Rhodanese"/>
    <property type="match status" value="2"/>
</dbReference>
<dbReference type="InterPro" id="IPR001763">
    <property type="entry name" value="Rhodanese-like_dom"/>
</dbReference>
<reference evidence="2 3" key="1">
    <citation type="submission" date="2017-09" db="EMBL/GenBank/DDBJ databases">
        <title>Genomics of the genus Arcobacter.</title>
        <authorList>
            <person name="Perez-Cataluna A."/>
            <person name="Figueras M.J."/>
            <person name="Salas-Masso N."/>
        </authorList>
    </citation>
    <scope>NUCLEOTIDE SEQUENCE [LARGE SCALE GENOMIC DNA]</scope>
    <source>
        <strain evidence="2 3">CECT 7834</strain>
    </source>
</reference>
<dbReference type="InterPro" id="IPR051126">
    <property type="entry name" value="Thiosulfate_sulfurtransferase"/>
</dbReference>
<dbReference type="SUPFAM" id="SSF52821">
    <property type="entry name" value="Rhodanese/Cell cycle control phosphatase"/>
    <property type="match status" value="2"/>
</dbReference>
<keyword evidence="1" id="KW-0677">Repeat</keyword>
<dbReference type="InterPro" id="IPR036873">
    <property type="entry name" value="Rhodanese-like_dom_sf"/>
</dbReference>
<protein>
    <submittedName>
        <fullName evidence="2">Uncharacterized protein</fullName>
    </submittedName>
</protein>
<accession>A0A6M8NJY8</accession>
<organism evidence="2 3">
    <name type="scientific">Arcobacter cloacae</name>
    <dbReference type="NCBI Taxonomy" id="1054034"/>
    <lineage>
        <taxon>Bacteria</taxon>
        <taxon>Pseudomonadati</taxon>
        <taxon>Campylobacterota</taxon>
        <taxon>Epsilonproteobacteria</taxon>
        <taxon>Campylobacterales</taxon>
        <taxon>Arcobacteraceae</taxon>
        <taxon>Arcobacter</taxon>
    </lineage>
</organism>
<dbReference type="Proteomes" id="UP000290378">
    <property type="component" value="Unassembled WGS sequence"/>
</dbReference>
<comment type="caution">
    <text evidence="2">The sequence shown here is derived from an EMBL/GenBank/DDBJ whole genome shotgun (WGS) entry which is preliminary data.</text>
</comment>
<name>A0A6M8NJY8_9BACT</name>
<dbReference type="PROSITE" id="PS50206">
    <property type="entry name" value="RHODANESE_3"/>
    <property type="match status" value="2"/>
</dbReference>
<keyword evidence="3" id="KW-1185">Reference proteome</keyword>
<dbReference type="SMART" id="SM00450">
    <property type="entry name" value="RHOD"/>
    <property type="match status" value="2"/>
</dbReference>
<gene>
    <name evidence="2" type="ORF">CP963_05440</name>
</gene>
<evidence type="ECO:0000313" key="2">
    <source>
        <dbReference type="EMBL" id="RXI42005.1"/>
    </source>
</evidence>
<dbReference type="PANTHER" id="PTHR43855:SF1">
    <property type="entry name" value="THIOSULFATE SULFURTRANSFERASE"/>
    <property type="match status" value="1"/>
</dbReference>
<sequence length="301" mass="34644">MKKILLLLSSITMIFALEIPKNHLVDSNWLEKNQNEKNLVIIDTREKADYEKGHIKNAINFPKNEWNKGTTIEIPKLYNTPEQIEEIAKKAGISKDSIVVFYSAGKEDTDFENAATAMWSLWIYGFQNSVILDGGFEKWLSEKRVISKEVPNIKESDFEIEKFVNDVASLNDVVNAIYDENIQISDARVAKFFKGEDDRKDLLRHGHIPTAKLTPMIRYLKKENSYYTFVSQDETKTTLNNSGYGIELDKPLIVYCNTGQKAKGLWFIAKFMADMKDVKVYDGSMVEYSRTNFPIETSEEF</sequence>
<dbReference type="PANTHER" id="PTHR43855">
    <property type="entry name" value="THIOSULFATE SULFURTRANSFERASE"/>
    <property type="match status" value="1"/>
</dbReference>
<dbReference type="AlphaFoldDB" id="A0A6M8NJY8"/>
<dbReference type="EMBL" id="NXII01000005">
    <property type="protein sequence ID" value="RXI42005.1"/>
    <property type="molecule type" value="Genomic_DNA"/>
</dbReference>
<dbReference type="RefSeq" id="WP_129013225.1">
    <property type="nucleotide sequence ID" value="NZ_CBCSEI010000005.1"/>
</dbReference>
<evidence type="ECO:0000256" key="1">
    <source>
        <dbReference type="ARBA" id="ARBA00022737"/>
    </source>
</evidence>